<organism evidence="1 2">
    <name type="scientific">Austropuccinia psidii MF-1</name>
    <dbReference type="NCBI Taxonomy" id="1389203"/>
    <lineage>
        <taxon>Eukaryota</taxon>
        <taxon>Fungi</taxon>
        <taxon>Dikarya</taxon>
        <taxon>Basidiomycota</taxon>
        <taxon>Pucciniomycotina</taxon>
        <taxon>Pucciniomycetes</taxon>
        <taxon>Pucciniales</taxon>
        <taxon>Sphaerophragmiaceae</taxon>
        <taxon>Austropuccinia</taxon>
    </lineage>
</organism>
<keyword evidence="2" id="KW-1185">Reference proteome</keyword>
<dbReference type="AlphaFoldDB" id="A0A9Q3CWZ3"/>
<gene>
    <name evidence="1" type="ORF">O181_032169</name>
</gene>
<proteinExistence type="predicted"/>
<protein>
    <submittedName>
        <fullName evidence="1">Uncharacterized protein</fullName>
    </submittedName>
</protein>
<evidence type="ECO:0000313" key="2">
    <source>
        <dbReference type="Proteomes" id="UP000765509"/>
    </source>
</evidence>
<name>A0A9Q3CWZ3_9BASI</name>
<dbReference type="EMBL" id="AVOT02011592">
    <property type="protein sequence ID" value="MBW0492454.1"/>
    <property type="molecule type" value="Genomic_DNA"/>
</dbReference>
<comment type="caution">
    <text evidence="1">The sequence shown here is derived from an EMBL/GenBank/DDBJ whole genome shotgun (WGS) entry which is preliminary data.</text>
</comment>
<sequence length="105" mass="11838">MYGGLKPYRKFLTHVQGPDASHAIPYTGPGSQCFTCDSLILGRFQTLQTQCLKLVQVPNTSDESPHIQCLTRASHDNPYAQHFTHNSLCWSRFPMLHRPILTPDA</sequence>
<evidence type="ECO:0000313" key="1">
    <source>
        <dbReference type="EMBL" id="MBW0492454.1"/>
    </source>
</evidence>
<accession>A0A9Q3CWZ3</accession>
<dbReference type="Proteomes" id="UP000765509">
    <property type="component" value="Unassembled WGS sequence"/>
</dbReference>
<reference evidence="1" key="1">
    <citation type="submission" date="2021-03" db="EMBL/GenBank/DDBJ databases">
        <title>Draft genome sequence of rust myrtle Austropuccinia psidii MF-1, a brazilian biotype.</title>
        <authorList>
            <person name="Quecine M.C."/>
            <person name="Pachon D.M.R."/>
            <person name="Bonatelli M.L."/>
            <person name="Correr F.H."/>
            <person name="Franceschini L.M."/>
            <person name="Leite T.F."/>
            <person name="Margarido G.R.A."/>
            <person name="Almeida C.A."/>
            <person name="Ferrarezi J.A."/>
            <person name="Labate C.A."/>
        </authorList>
    </citation>
    <scope>NUCLEOTIDE SEQUENCE</scope>
    <source>
        <strain evidence="1">MF-1</strain>
    </source>
</reference>